<evidence type="ECO:0000313" key="2">
    <source>
        <dbReference type="Proteomes" id="UP000439903"/>
    </source>
</evidence>
<protein>
    <submittedName>
        <fullName evidence="1">Uncharacterized protein</fullName>
    </submittedName>
</protein>
<comment type="caution">
    <text evidence="1">The sequence shown here is derived from an EMBL/GenBank/DDBJ whole genome shotgun (WGS) entry which is preliminary data.</text>
</comment>
<keyword evidence="2" id="KW-1185">Reference proteome</keyword>
<dbReference type="Proteomes" id="UP000439903">
    <property type="component" value="Unassembled WGS sequence"/>
</dbReference>
<evidence type="ECO:0000313" key="1">
    <source>
        <dbReference type="EMBL" id="KAF0517990.1"/>
    </source>
</evidence>
<dbReference type="AlphaFoldDB" id="A0A8H4ANW6"/>
<proteinExistence type="predicted"/>
<reference evidence="1 2" key="1">
    <citation type="journal article" date="2019" name="Environ. Microbiol.">
        <title>At the nexus of three kingdoms: the genome of the mycorrhizal fungus Gigaspora margarita provides insights into plant, endobacterial and fungal interactions.</title>
        <authorList>
            <person name="Venice F."/>
            <person name="Ghignone S."/>
            <person name="Salvioli di Fossalunga A."/>
            <person name="Amselem J."/>
            <person name="Novero M."/>
            <person name="Xianan X."/>
            <person name="Sedzielewska Toro K."/>
            <person name="Morin E."/>
            <person name="Lipzen A."/>
            <person name="Grigoriev I.V."/>
            <person name="Henrissat B."/>
            <person name="Martin F.M."/>
            <person name="Bonfante P."/>
        </authorList>
    </citation>
    <scope>NUCLEOTIDE SEQUENCE [LARGE SCALE GENOMIC DNA]</scope>
    <source>
        <strain evidence="1 2">BEG34</strain>
    </source>
</reference>
<organism evidence="1 2">
    <name type="scientific">Gigaspora margarita</name>
    <dbReference type="NCBI Taxonomy" id="4874"/>
    <lineage>
        <taxon>Eukaryota</taxon>
        <taxon>Fungi</taxon>
        <taxon>Fungi incertae sedis</taxon>
        <taxon>Mucoromycota</taxon>
        <taxon>Glomeromycotina</taxon>
        <taxon>Glomeromycetes</taxon>
        <taxon>Diversisporales</taxon>
        <taxon>Gigasporaceae</taxon>
        <taxon>Gigaspora</taxon>
    </lineage>
</organism>
<gene>
    <name evidence="1" type="ORF">F8M41_016833</name>
</gene>
<sequence>MTCITHCSECITHNVCDYSKDLQRKMFNLALVVLDYKEWSIEALQQHAEKKKMMQELTYRQMYCYIEALQQHAEKKKMMQELTYRQMYCYKTK</sequence>
<dbReference type="EMBL" id="WTPW01000373">
    <property type="protein sequence ID" value="KAF0517990.1"/>
    <property type="molecule type" value="Genomic_DNA"/>
</dbReference>
<name>A0A8H4ANW6_GIGMA</name>
<accession>A0A8H4ANW6</accession>